<name>A0ABQ9XGN1_9EUKA</name>
<keyword evidence="3" id="KW-0967">Endosome</keyword>
<dbReference type="EMBL" id="JARBJD010000123">
    <property type="protein sequence ID" value="KAK2951151.1"/>
    <property type="molecule type" value="Genomic_DNA"/>
</dbReference>
<evidence type="ECO:0000313" key="5">
    <source>
        <dbReference type="EMBL" id="KAK2951151.1"/>
    </source>
</evidence>
<evidence type="ECO:0000256" key="3">
    <source>
        <dbReference type="ARBA" id="ARBA00022753"/>
    </source>
</evidence>
<keyword evidence="2" id="KW-0813">Transport</keyword>
<evidence type="ECO:0000256" key="1">
    <source>
        <dbReference type="ARBA" id="ARBA00004177"/>
    </source>
</evidence>
<dbReference type="Gene3D" id="1.20.1440.200">
    <property type="match status" value="1"/>
</dbReference>
<dbReference type="Proteomes" id="UP001281761">
    <property type="component" value="Unassembled WGS sequence"/>
</dbReference>
<gene>
    <name evidence="5" type="ORF">BLNAU_13889</name>
</gene>
<protein>
    <submittedName>
        <fullName evidence="5">Uncharacterized protein</fullName>
    </submittedName>
</protein>
<dbReference type="InterPro" id="IPR038358">
    <property type="entry name" value="VPS28_N_sf"/>
</dbReference>
<reference evidence="5 6" key="1">
    <citation type="journal article" date="2022" name="bioRxiv">
        <title>Genomics of Preaxostyla Flagellates Illuminates Evolutionary Transitions and the Path Towards Mitochondrial Loss.</title>
        <authorList>
            <person name="Novak L.V.F."/>
            <person name="Treitli S.C."/>
            <person name="Pyrih J."/>
            <person name="Halakuc P."/>
            <person name="Pipaliya S.V."/>
            <person name="Vacek V."/>
            <person name="Brzon O."/>
            <person name="Soukal P."/>
            <person name="Eme L."/>
            <person name="Dacks J.B."/>
            <person name="Karnkowska A."/>
            <person name="Elias M."/>
            <person name="Hampl V."/>
        </authorList>
    </citation>
    <scope>NUCLEOTIDE SEQUENCE [LARGE SCALE GENOMIC DNA]</scope>
    <source>
        <strain evidence="5">NAU3</strain>
        <tissue evidence="5">Gut</tissue>
    </source>
</reference>
<keyword evidence="4" id="KW-0653">Protein transport</keyword>
<dbReference type="InterPro" id="IPR037202">
    <property type="entry name" value="ESCRT_assembly_dom"/>
</dbReference>
<sequence length="198" mass="22503">MTSSQQINQFAQQLEQIYPFVASLELLQNMYNKERVTDKIYYETATDYMSRITFNIGVQHLSISQLETALNTLQLSCPYAMALLKNGIPQELVKKLKPQQHMTLVDAVSTVNNVKHALGLESYNPQTIGNEMLRISGYLREIAFSSQTGYAQSLELIQQLNEWSDKLRPMSPNALIDDEDTIKMDELLDKVLTLLGNP</sequence>
<comment type="caution">
    <text evidence="5">The sequence shown here is derived from an EMBL/GenBank/DDBJ whole genome shotgun (WGS) entry which is preliminary data.</text>
</comment>
<organism evidence="5 6">
    <name type="scientific">Blattamonas nauphoetae</name>
    <dbReference type="NCBI Taxonomy" id="2049346"/>
    <lineage>
        <taxon>Eukaryota</taxon>
        <taxon>Metamonada</taxon>
        <taxon>Preaxostyla</taxon>
        <taxon>Oxymonadida</taxon>
        <taxon>Blattamonas</taxon>
    </lineage>
</organism>
<comment type="subcellular location">
    <subcellularLocation>
        <location evidence="1">Endosome</location>
    </subcellularLocation>
</comment>
<dbReference type="Pfam" id="PF03997">
    <property type="entry name" value="VPS28"/>
    <property type="match status" value="1"/>
</dbReference>
<evidence type="ECO:0000256" key="2">
    <source>
        <dbReference type="ARBA" id="ARBA00022448"/>
    </source>
</evidence>
<evidence type="ECO:0000313" key="6">
    <source>
        <dbReference type="Proteomes" id="UP001281761"/>
    </source>
</evidence>
<proteinExistence type="predicted"/>
<accession>A0ABQ9XGN1</accession>
<dbReference type="InterPro" id="IPR007143">
    <property type="entry name" value="Vps28"/>
</dbReference>
<keyword evidence="6" id="KW-1185">Reference proteome</keyword>
<dbReference type="SUPFAM" id="SSF140111">
    <property type="entry name" value="Endosomal sorting complex assembly domain"/>
    <property type="match status" value="1"/>
</dbReference>
<evidence type="ECO:0000256" key="4">
    <source>
        <dbReference type="ARBA" id="ARBA00022927"/>
    </source>
</evidence>